<protein>
    <submittedName>
        <fullName evidence="2">Uncharacterized protein</fullName>
    </submittedName>
</protein>
<accession>A0A5D2TB00</accession>
<gene>
    <name evidence="2" type="ORF">E1A91_D10G249800v1</name>
</gene>
<sequence>MYILSSSLITRMMTIILKVIIVIFVKRKGIPNIGFIIVQLVTLQLILNVFLKNIHLSSLGPSTKKKFIHIISLLSKGLSFIQSVINVVSTALICPFNVRQLDAAMLFIGSVEEITG</sequence>
<feature type="transmembrane region" description="Helical" evidence="1">
    <location>
        <begin position="32"/>
        <end position="51"/>
    </location>
</feature>
<keyword evidence="3" id="KW-1185">Reference proteome</keyword>
<evidence type="ECO:0000313" key="3">
    <source>
        <dbReference type="Proteomes" id="UP000323597"/>
    </source>
</evidence>
<feature type="transmembrane region" description="Helical" evidence="1">
    <location>
        <begin position="80"/>
        <end position="98"/>
    </location>
</feature>
<proteinExistence type="predicted"/>
<dbReference type="Proteomes" id="UP000323597">
    <property type="component" value="Chromosome D10"/>
</dbReference>
<dbReference type="EMBL" id="CM017658">
    <property type="protein sequence ID" value="TYI62521.1"/>
    <property type="molecule type" value="Genomic_DNA"/>
</dbReference>
<reference evidence="2 3" key="1">
    <citation type="submission" date="2019-07" db="EMBL/GenBank/DDBJ databases">
        <title>WGS assembly of Gossypium mustelinum.</title>
        <authorList>
            <person name="Chen Z.J."/>
            <person name="Sreedasyam A."/>
            <person name="Ando A."/>
            <person name="Song Q."/>
            <person name="De L."/>
            <person name="Hulse-Kemp A."/>
            <person name="Ding M."/>
            <person name="Ye W."/>
            <person name="Kirkbride R."/>
            <person name="Jenkins J."/>
            <person name="Plott C."/>
            <person name="Lovell J."/>
            <person name="Lin Y.-M."/>
            <person name="Vaughn R."/>
            <person name="Liu B."/>
            <person name="Li W."/>
            <person name="Simpson S."/>
            <person name="Scheffler B."/>
            <person name="Saski C."/>
            <person name="Grover C."/>
            <person name="Hu G."/>
            <person name="Conover J."/>
            <person name="Carlson J."/>
            <person name="Shu S."/>
            <person name="Boston L."/>
            <person name="Williams M."/>
            <person name="Peterson D."/>
            <person name="Mcgee K."/>
            <person name="Jones D."/>
            <person name="Wendel J."/>
            <person name="Stelly D."/>
            <person name="Grimwood J."/>
            <person name="Schmutz J."/>
        </authorList>
    </citation>
    <scope>NUCLEOTIDE SEQUENCE [LARGE SCALE GENOMIC DNA]</scope>
    <source>
        <strain evidence="2">1408120.09</strain>
    </source>
</reference>
<keyword evidence="1" id="KW-1133">Transmembrane helix</keyword>
<name>A0A5D2TB00_GOSMU</name>
<keyword evidence="1" id="KW-0472">Membrane</keyword>
<organism evidence="2 3">
    <name type="scientific">Gossypium mustelinum</name>
    <name type="common">Cotton</name>
    <name type="synonym">Gossypium caicoense</name>
    <dbReference type="NCBI Taxonomy" id="34275"/>
    <lineage>
        <taxon>Eukaryota</taxon>
        <taxon>Viridiplantae</taxon>
        <taxon>Streptophyta</taxon>
        <taxon>Embryophyta</taxon>
        <taxon>Tracheophyta</taxon>
        <taxon>Spermatophyta</taxon>
        <taxon>Magnoliopsida</taxon>
        <taxon>eudicotyledons</taxon>
        <taxon>Gunneridae</taxon>
        <taxon>Pentapetalae</taxon>
        <taxon>rosids</taxon>
        <taxon>malvids</taxon>
        <taxon>Malvales</taxon>
        <taxon>Malvaceae</taxon>
        <taxon>Malvoideae</taxon>
        <taxon>Gossypium</taxon>
    </lineage>
</organism>
<feature type="transmembrane region" description="Helical" evidence="1">
    <location>
        <begin position="6"/>
        <end position="25"/>
    </location>
</feature>
<evidence type="ECO:0000313" key="2">
    <source>
        <dbReference type="EMBL" id="TYI62521.1"/>
    </source>
</evidence>
<dbReference type="AlphaFoldDB" id="A0A5D2TB00"/>
<evidence type="ECO:0000256" key="1">
    <source>
        <dbReference type="SAM" id="Phobius"/>
    </source>
</evidence>
<keyword evidence="1" id="KW-0812">Transmembrane</keyword>